<evidence type="ECO:0000313" key="2">
    <source>
        <dbReference type="EMBL" id="KAL0841375.1"/>
    </source>
</evidence>
<organism evidence="2 3">
    <name type="scientific">Loxostege sticticalis</name>
    <name type="common">Beet webworm moth</name>
    <dbReference type="NCBI Taxonomy" id="481309"/>
    <lineage>
        <taxon>Eukaryota</taxon>
        <taxon>Metazoa</taxon>
        <taxon>Ecdysozoa</taxon>
        <taxon>Arthropoda</taxon>
        <taxon>Hexapoda</taxon>
        <taxon>Insecta</taxon>
        <taxon>Pterygota</taxon>
        <taxon>Neoptera</taxon>
        <taxon>Endopterygota</taxon>
        <taxon>Lepidoptera</taxon>
        <taxon>Glossata</taxon>
        <taxon>Ditrysia</taxon>
        <taxon>Pyraloidea</taxon>
        <taxon>Crambidae</taxon>
        <taxon>Pyraustinae</taxon>
        <taxon>Loxostege</taxon>
    </lineage>
</organism>
<proteinExistence type="predicted"/>
<accession>A0ABD0TE76</accession>
<dbReference type="InterPro" id="IPR015943">
    <property type="entry name" value="WD40/YVTN_repeat-like_dom_sf"/>
</dbReference>
<dbReference type="EMBL" id="JBEDNZ010000006">
    <property type="protein sequence ID" value="KAL0841375.1"/>
    <property type="molecule type" value="Genomic_DNA"/>
</dbReference>
<comment type="caution">
    <text evidence="2">The sequence shown here is derived from an EMBL/GenBank/DDBJ whole genome shotgun (WGS) entry which is preliminary data.</text>
</comment>
<dbReference type="AlphaFoldDB" id="A0ABD0TE76"/>
<gene>
    <name evidence="2" type="ORF">ABMA28_015072</name>
</gene>
<sequence length="300" mass="34336">MKLKIILFIVIHSCIAFDIPRDNCRHDLKINEDRFNVSNTYHIGDVYPTDAHFDVYGNLFYVESGRNEKGFFFNIHVIKFKTATSQKIKGLPEGLSYSIAVDKKNTKVYFGTSQGIYTYSYETHDATPITKSDLKLDMIFVDKDSNKYITEHNNGVEELYRLDGEKKTRLQTPETLNELAIDDKNNFYYIAQEQLCMLKANESKPECITTVKYDGIAQISVHNDHVFVASKNLTYFNVNEPNNLRTADNLPGQLTAIAFDNVGDFVLGVRGKLMKYKKNDCNIKGCELRDPSEKSNNCNK</sequence>
<evidence type="ECO:0008006" key="4">
    <source>
        <dbReference type="Google" id="ProtNLM"/>
    </source>
</evidence>
<dbReference type="Proteomes" id="UP001549921">
    <property type="component" value="Unassembled WGS sequence"/>
</dbReference>
<reference evidence="2 3" key="1">
    <citation type="submission" date="2024-06" db="EMBL/GenBank/DDBJ databases">
        <title>A chromosome-level genome assembly of beet webworm, Loxostege sticticalis.</title>
        <authorList>
            <person name="Zhang Y."/>
        </authorList>
    </citation>
    <scope>NUCLEOTIDE SEQUENCE [LARGE SCALE GENOMIC DNA]</scope>
    <source>
        <strain evidence="2">AQ028</strain>
        <tissue evidence="2">Male pupae</tissue>
    </source>
</reference>
<feature type="signal peptide" evidence="1">
    <location>
        <begin position="1"/>
        <end position="16"/>
    </location>
</feature>
<evidence type="ECO:0000256" key="1">
    <source>
        <dbReference type="SAM" id="SignalP"/>
    </source>
</evidence>
<protein>
    <recommendedName>
        <fullName evidence="4">Ommochrome-binding protein-like</fullName>
    </recommendedName>
</protein>
<keyword evidence="1" id="KW-0732">Signal</keyword>
<dbReference type="SUPFAM" id="SSF63829">
    <property type="entry name" value="Calcium-dependent phosphotriesterase"/>
    <property type="match status" value="1"/>
</dbReference>
<feature type="chain" id="PRO_5044819298" description="Ommochrome-binding protein-like" evidence="1">
    <location>
        <begin position="17"/>
        <end position="300"/>
    </location>
</feature>
<dbReference type="Gene3D" id="2.130.10.10">
    <property type="entry name" value="YVTN repeat-like/Quinoprotein amine dehydrogenase"/>
    <property type="match status" value="1"/>
</dbReference>
<evidence type="ECO:0000313" key="3">
    <source>
        <dbReference type="Proteomes" id="UP001549921"/>
    </source>
</evidence>
<name>A0ABD0TE76_LOXSC</name>